<reference evidence="2 3" key="1">
    <citation type="journal article" date="2023" name="Commun. Biol.">
        <title>Reorganization of the ancestral sex-determining regions during the evolution of trioecy in Pleodorina starrii.</title>
        <authorList>
            <person name="Takahashi K."/>
            <person name="Suzuki S."/>
            <person name="Kawai-Toyooka H."/>
            <person name="Yamamoto K."/>
            <person name="Hamaji T."/>
            <person name="Ootsuki R."/>
            <person name="Yamaguchi H."/>
            <person name="Kawachi M."/>
            <person name="Higashiyama T."/>
            <person name="Nozaki H."/>
        </authorList>
    </citation>
    <scope>NUCLEOTIDE SEQUENCE [LARGE SCALE GENOMIC DNA]</scope>
    <source>
        <strain evidence="2 3">NIES-4479</strain>
    </source>
</reference>
<dbReference type="AlphaFoldDB" id="A0A9W6BPQ8"/>
<feature type="region of interest" description="Disordered" evidence="1">
    <location>
        <begin position="1"/>
        <end position="40"/>
    </location>
</feature>
<sequence length="178" mass="19777">MAESSGSDAPQDHPSPPVSQVLPSAIQHMPRQRAKPPMLAQTEAALKRAAAAPEKPPVTLSREQVSRAYDILEQQRIGPYVVKYGCIGSVGLIAYTYLRGFYHLSQKNRDAWVGTFRHRIMILGPVIAMYTTANDVIPLPYKEKFEEWFGRPSISAFDIATAKETVRKAQELPLSAQV</sequence>
<keyword evidence="3" id="KW-1185">Reference proteome</keyword>
<proteinExistence type="predicted"/>
<evidence type="ECO:0000256" key="1">
    <source>
        <dbReference type="SAM" id="MobiDB-lite"/>
    </source>
</evidence>
<gene>
    <name evidence="2" type="primary">PLEST001942</name>
    <name evidence="2" type="ORF">PLESTB_001011400</name>
</gene>
<accession>A0A9W6BPQ8</accession>
<dbReference type="OrthoDB" id="525201at2759"/>
<dbReference type="EMBL" id="BRXU01000013">
    <property type="protein sequence ID" value="GLC55655.1"/>
    <property type="molecule type" value="Genomic_DNA"/>
</dbReference>
<evidence type="ECO:0000313" key="2">
    <source>
        <dbReference type="EMBL" id="GLC55655.1"/>
    </source>
</evidence>
<protein>
    <submittedName>
        <fullName evidence="2">Uncharacterized protein</fullName>
    </submittedName>
</protein>
<evidence type="ECO:0000313" key="3">
    <source>
        <dbReference type="Proteomes" id="UP001165080"/>
    </source>
</evidence>
<comment type="caution">
    <text evidence="2">The sequence shown here is derived from an EMBL/GenBank/DDBJ whole genome shotgun (WGS) entry which is preliminary data.</text>
</comment>
<organism evidence="2 3">
    <name type="scientific">Pleodorina starrii</name>
    <dbReference type="NCBI Taxonomy" id="330485"/>
    <lineage>
        <taxon>Eukaryota</taxon>
        <taxon>Viridiplantae</taxon>
        <taxon>Chlorophyta</taxon>
        <taxon>core chlorophytes</taxon>
        <taxon>Chlorophyceae</taxon>
        <taxon>CS clade</taxon>
        <taxon>Chlamydomonadales</taxon>
        <taxon>Volvocaceae</taxon>
        <taxon>Pleodorina</taxon>
    </lineage>
</organism>
<name>A0A9W6BPQ8_9CHLO</name>
<dbReference type="Proteomes" id="UP001165080">
    <property type="component" value="Unassembled WGS sequence"/>
</dbReference>